<keyword evidence="1" id="KW-1133">Transmembrane helix</keyword>
<reference evidence="2" key="1">
    <citation type="submission" date="2020-07" db="EMBL/GenBank/DDBJ databases">
        <title>Multicomponent nature underlies the extraordinary mechanical properties of spider dragline silk.</title>
        <authorList>
            <person name="Kono N."/>
            <person name="Nakamura H."/>
            <person name="Mori M."/>
            <person name="Yoshida Y."/>
            <person name="Ohtoshi R."/>
            <person name="Malay A.D."/>
            <person name="Moran D.A.P."/>
            <person name="Tomita M."/>
            <person name="Numata K."/>
            <person name="Arakawa K."/>
        </authorList>
    </citation>
    <scope>NUCLEOTIDE SEQUENCE</scope>
</reference>
<comment type="caution">
    <text evidence="2">The sequence shown here is derived from an EMBL/GenBank/DDBJ whole genome shotgun (WGS) entry which is preliminary data.</text>
</comment>
<accession>A0A8X6GWV3</accession>
<sequence length="125" mass="14615">MVRNREDIKVAVEEFASLLSMRIKDGRQECTSVINLSFNRMEIKRFAYYPKYQTVELFGYIGGYLGVSLGISLLAVSDLLETLLLIFKAIRAAFKKRRIKKQDMIQKMHSRFHADSRGNFRLKIY</sequence>
<dbReference type="AlphaFoldDB" id="A0A8X6GWV3"/>
<evidence type="ECO:0000256" key="1">
    <source>
        <dbReference type="SAM" id="Phobius"/>
    </source>
</evidence>
<protein>
    <submittedName>
        <fullName evidence="2">Uncharacterized protein</fullName>
    </submittedName>
</protein>
<dbReference type="Gene3D" id="1.10.287.770">
    <property type="entry name" value="YojJ-like"/>
    <property type="match status" value="1"/>
</dbReference>
<keyword evidence="3" id="KW-1185">Reference proteome</keyword>
<gene>
    <name evidence="2" type="ORF">TNCT_195841</name>
</gene>
<evidence type="ECO:0000313" key="3">
    <source>
        <dbReference type="Proteomes" id="UP000887116"/>
    </source>
</evidence>
<dbReference type="EMBL" id="BMAO01031477">
    <property type="protein sequence ID" value="GFQ75339.1"/>
    <property type="molecule type" value="Genomic_DNA"/>
</dbReference>
<keyword evidence="1" id="KW-0472">Membrane</keyword>
<evidence type="ECO:0000313" key="2">
    <source>
        <dbReference type="EMBL" id="GFQ75339.1"/>
    </source>
</evidence>
<proteinExistence type="predicted"/>
<organism evidence="2 3">
    <name type="scientific">Trichonephila clavata</name>
    <name type="common">Joro spider</name>
    <name type="synonym">Nephila clavata</name>
    <dbReference type="NCBI Taxonomy" id="2740835"/>
    <lineage>
        <taxon>Eukaryota</taxon>
        <taxon>Metazoa</taxon>
        <taxon>Ecdysozoa</taxon>
        <taxon>Arthropoda</taxon>
        <taxon>Chelicerata</taxon>
        <taxon>Arachnida</taxon>
        <taxon>Araneae</taxon>
        <taxon>Araneomorphae</taxon>
        <taxon>Entelegynae</taxon>
        <taxon>Araneoidea</taxon>
        <taxon>Nephilidae</taxon>
        <taxon>Trichonephila</taxon>
    </lineage>
</organism>
<name>A0A8X6GWV3_TRICU</name>
<keyword evidence="1" id="KW-0812">Transmembrane</keyword>
<dbReference type="OrthoDB" id="10414630at2759"/>
<feature type="transmembrane region" description="Helical" evidence="1">
    <location>
        <begin position="57"/>
        <end position="90"/>
    </location>
</feature>
<dbReference type="Proteomes" id="UP000887116">
    <property type="component" value="Unassembled WGS sequence"/>
</dbReference>